<accession>A0A3G1A7G4</accession>
<evidence type="ECO:0000256" key="1">
    <source>
        <dbReference type="SAM" id="Phobius"/>
    </source>
</evidence>
<name>A0A3G1A7G4_9CREN</name>
<dbReference type="AlphaFoldDB" id="A0A3G1A7G4"/>
<gene>
    <name evidence="2" type="ORF">TCARB_1105</name>
</gene>
<keyword evidence="1" id="KW-1133">Transmembrane helix</keyword>
<dbReference type="KEGG" id="tcb:TCARB_1105"/>
<dbReference type="EMBL" id="CP007493">
    <property type="protein sequence ID" value="AJB42153.1"/>
    <property type="molecule type" value="Genomic_DNA"/>
</dbReference>
<organism evidence="2 3">
    <name type="scientific">Thermofilum adornatum 1505</name>
    <dbReference type="NCBI Taxonomy" id="697581"/>
    <lineage>
        <taxon>Archaea</taxon>
        <taxon>Thermoproteota</taxon>
        <taxon>Thermoprotei</taxon>
        <taxon>Thermofilales</taxon>
        <taxon>Thermofilaceae</taxon>
        <taxon>Thermofilum</taxon>
    </lineage>
</organism>
<evidence type="ECO:0000313" key="2">
    <source>
        <dbReference type="EMBL" id="AJB42153.1"/>
    </source>
</evidence>
<reference evidence="3" key="1">
    <citation type="book" date="2010" name="EXTREMOPHILES" publisher="0:0-0">
        <title>Complete genome sequences of ten hyperthermophilic archaea reveal their metabolic capabilities and possible ecological roles.</title>
        <editorList>
            <person name="?"/>
        </editorList>
        <authorList>
            <person name="Ravin N.V."/>
            <person name="Mardanov A.V."/>
            <person name="Bonch-Osmolovskaya E.A."/>
            <person name="Skryabin K.G."/>
        </authorList>
    </citation>
    <scope>NUCLEOTIDE SEQUENCE [LARGE SCALE GENOMIC DNA]</scope>
    <source>
        <strain evidence="3">1505</strain>
    </source>
</reference>
<protein>
    <submittedName>
        <fullName evidence="2">Uncharacterized protein</fullName>
    </submittedName>
</protein>
<dbReference type="Proteomes" id="UP000266720">
    <property type="component" value="Chromosome"/>
</dbReference>
<sequence length="62" mass="6888">MLLGGVVVLFLKSEKEDIRNIMGPVLDRPWLTIVLTAVMLAFTAIVSDVLKPQWMGLLYGSQ</sequence>
<keyword evidence="1" id="KW-0812">Transmembrane</keyword>
<keyword evidence="1" id="KW-0472">Membrane</keyword>
<feature type="transmembrane region" description="Helical" evidence="1">
    <location>
        <begin position="31"/>
        <end position="50"/>
    </location>
</feature>
<evidence type="ECO:0000313" key="3">
    <source>
        <dbReference type="Proteomes" id="UP000266720"/>
    </source>
</evidence>
<proteinExistence type="predicted"/>